<evidence type="ECO:0000256" key="1">
    <source>
        <dbReference type="ARBA" id="ARBA00005801"/>
    </source>
</evidence>
<dbReference type="Pfam" id="PF01478">
    <property type="entry name" value="Peptidase_A24"/>
    <property type="match status" value="1"/>
</dbReference>
<organism evidence="4 5">
    <name type="scientific">Nocardia terrae</name>
    <dbReference type="NCBI Taxonomy" id="2675851"/>
    <lineage>
        <taxon>Bacteria</taxon>
        <taxon>Bacillati</taxon>
        <taxon>Actinomycetota</taxon>
        <taxon>Actinomycetes</taxon>
        <taxon>Mycobacteriales</taxon>
        <taxon>Nocardiaceae</taxon>
        <taxon>Nocardia</taxon>
    </lineage>
</organism>
<dbReference type="InterPro" id="IPR050882">
    <property type="entry name" value="Prepilin_peptidase/N-MTase"/>
</dbReference>
<protein>
    <submittedName>
        <fullName evidence="4">Prepilin peptidase</fullName>
    </submittedName>
</protein>
<dbReference type="PANTHER" id="PTHR30487">
    <property type="entry name" value="TYPE 4 PREPILIN-LIKE PROTEINS LEADER PEPTIDE-PROCESSING ENZYME"/>
    <property type="match status" value="1"/>
</dbReference>
<comment type="similarity">
    <text evidence="1">Belongs to the peptidase A24 family.</text>
</comment>
<feature type="transmembrane region" description="Helical" evidence="2">
    <location>
        <begin position="96"/>
        <end position="117"/>
    </location>
</feature>
<dbReference type="EMBL" id="WRPP01000002">
    <property type="protein sequence ID" value="MVU77856.1"/>
    <property type="molecule type" value="Genomic_DNA"/>
</dbReference>
<evidence type="ECO:0000259" key="3">
    <source>
        <dbReference type="Pfam" id="PF01478"/>
    </source>
</evidence>
<gene>
    <name evidence="4" type="ORF">GPX89_11440</name>
</gene>
<feature type="domain" description="Prepilin type IV endopeptidase peptidase" evidence="3">
    <location>
        <begin position="7"/>
        <end position="93"/>
    </location>
</feature>
<sequence length="168" mass="17498">MDPMAVLLFTAWCLALSTCDLRARRLPNALTVPGALAALGYGFAVGKPTLALLGAVLLALPYLTVHLCAPHGLGAGDVKLALGLGAVTAVAGPRTWAWAALAAPMLTAAAAVGTYLARRSQPDDLGRYRYSLRRSPRIRDTRAESRIGTLAHGPAMCAASVVALLARR</sequence>
<evidence type="ECO:0000313" key="4">
    <source>
        <dbReference type="EMBL" id="MVU77856.1"/>
    </source>
</evidence>
<dbReference type="GO" id="GO:0006465">
    <property type="term" value="P:signal peptide processing"/>
    <property type="evidence" value="ECO:0007669"/>
    <property type="project" value="TreeGrafter"/>
</dbReference>
<dbReference type="Proteomes" id="UP000466794">
    <property type="component" value="Unassembled WGS sequence"/>
</dbReference>
<keyword evidence="5" id="KW-1185">Reference proteome</keyword>
<keyword evidence="2" id="KW-0472">Membrane</keyword>
<reference evidence="4 5" key="1">
    <citation type="submission" date="2019-12" db="EMBL/GenBank/DDBJ databases">
        <title>Nocardia sp. nov. ET3-3 isolated from soil.</title>
        <authorList>
            <person name="Kanchanasin P."/>
            <person name="Tanasupawat S."/>
            <person name="Yuki M."/>
            <person name="Kudo T."/>
        </authorList>
    </citation>
    <scope>NUCLEOTIDE SEQUENCE [LARGE SCALE GENOMIC DNA]</scope>
    <source>
        <strain evidence="4 5">ET3-3</strain>
    </source>
</reference>
<keyword evidence="2" id="KW-1133">Transmembrane helix</keyword>
<dbReference type="GO" id="GO:0005886">
    <property type="term" value="C:plasma membrane"/>
    <property type="evidence" value="ECO:0007669"/>
    <property type="project" value="TreeGrafter"/>
</dbReference>
<dbReference type="InterPro" id="IPR000045">
    <property type="entry name" value="Prepilin_IV_endopep_pep"/>
</dbReference>
<name>A0A7K1UU15_9NOCA</name>
<keyword evidence="2" id="KW-0812">Transmembrane</keyword>
<dbReference type="Gene3D" id="1.20.120.1220">
    <property type="match status" value="1"/>
</dbReference>
<dbReference type="RefSeq" id="WP_157387477.1">
    <property type="nucleotide sequence ID" value="NZ_WRPP01000002.1"/>
</dbReference>
<accession>A0A7K1UU15</accession>
<dbReference type="GO" id="GO:0004190">
    <property type="term" value="F:aspartic-type endopeptidase activity"/>
    <property type="evidence" value="ECO:0007669"/>
    <property type="project" value="InterPro"/>
</dbReference>
<dbReference type="PANTHER" id="PTHR30487:SF0">
    <property type="entry name" value="PREPILIN LEADER PEPTIDASE_N-METHYLTRANSFERASE-RELATED"/>
    <property type="match status" value="1"/>
</dbReference>
<comment type="caution">
    <text evidence="4">The sequence shown here is derived from an EMBL/GenBank/DDBJ whole genome shotgun (WGS) entry which is preliminary data.</text>
</comment>
<proteinExistence type="inferred from homology"/>
<dbReference type="AlphaFoldDB" id="A0A7K1UU15"/>
<evidence type="ECO:0000256" key="2">
    <source>
        <dbReference type="SAM" id="Phobius"/>
    </source>
</evidence>
<evidence type="ECO:0000313" key="5">
    <source>
        <dbReference type="Proteomes" id="UP000466794"/>
    </source>
</evidence>